<dbReference type="Proteomes" id="UP001207468">
    <property type="component" value="Unassembled WGS sequence"/>
</dbReference>
<reference evidence="1" key="1">
    <citation type="submission" date="2021-03" db="EMBL/GenBank/DDBJ databases">
        <title>Evolutionary priming and transition to the ectomycorrhizal habit in an iconic lineage of mushroom-forming fungi: is preadaptation a requirement?</title>
        <authorList>
            <consortium name="DOE Joint Genome Institute"/>
            <person name="Looney B.P."/>
            <person name="Miyauchi S."/>
            <person name="Morin E."/>
            <person name="Drula E."/>
            <person name="Courty P.E."/>
            <person name="Chicoki N."/>
            <person name="Fauchery L."/>
            <person name="Kohler A."/>
            <person name="Kuo A."/>
            <person name="LaButti K."/>
            <person name="Pangilinan J."/>
            <person name="Lipzen A."/>
            <person name="Riley R."/>
            <person name="Andreopoulos W."/>
            <person name="He G."/>
            <person name="Johnson J."/>
            <person name="Barry K.W."/>
            <person name="Grigoriev I.V."/>
            <person name="Nagy L."/>
            <person name="Hibbett D."/>
            <person name="Henrissat B."/>
            <person name="Matheny P.B."/>
            <person name="Labbe J."/>
            <person name="Martin A.F."/>
        </authorList>
    </citation>
    <scope>NUCLEOTIDE SEQUENCE</scope>
    <source>
        <strain evidence="1">BPL698</strain>
    </source>
</reference>
<sequence length="990" mass="107569">MYLRRVSSPLPLGRSTFRFYASQAIPVTIGIRREDPGRIWERRAPLTPDAVAELVSRDHVRVLIQECERRVFPLEEYVRAGAEVSSRLEPAHLVLGIKEPPLDSLITSPICSVNQRDVVSRTHMMFSHTAKGQEYNMPLLSRFLAGGDRYADPKLTGDNSLPQLAARLVDYELLTGTDGKRTVAFGWHAGVAGTLEALFAMALKHLERGVASPFLYTPRPHTSPHLDAHRAQLRYIGSQIAAHGTPKSLGPVIFGVTGNGNVTQGILSILSELPIIKVNADDLPALVGDPTTDLRKIYLVHALPSSYLSRADGTPYERSDYYANPREYHSLFHTKIAPYLTLLLNGVGWNIGFPRLLTTPQLAQAKRLAAVGDISCDIGGGLEFVSRATTLDSPSYDVNGVTVVAVDILPASLPRDASVHFSEKVLRYVRSVVNDYKGINEEDTEARESLKEATIASEGRLQLRREWLAEKVEAWRTSQASRTSRKHTVSWNQVRERKKRVLVLGSGMVAGPAVDELAARPDVELIVVIFSGKRSTWFAAHPNASALLLSMDDRVRASKLVSESDIVISLLPAPLHPAVAELCIEHEKHLVTASYISPDMRSFHPRAQSAGVLLLNEIGLDPGIDHCSAHSLLSRLRSENKQVVSFTSFCGGLPAPEVAEGVPLGYKFSWSPRGVLRAANEGASFRLSGQDWEIPGERLLLQNFPDVPLSNVLRFEGLANRNSMRYAETYSLKNEELRTMLRGTLRYPGFASLMHSFGCIGLLESSKTITLDRWSSLVRLALEQKLGHSVAQNDRPSLQSALASVLPASRLPALLDALTRLHLIPSAAAPTSPPPPPPTAALGTNLLPDPKPAASISPADALAQHLAHALRYAPHERDLVLLHHEVVARDRPGGTEQVHTSTLTAYGDARASAMARTVGLPVALAARQLLEGAVRATGVCGPTADEAVWKGVLEGLESRGLGVKENIKSGPSMEGALAAGLQQRTTAAGC</sequence>
<dbReference type="EMBL" id="JAGFNK010000026">
    <property type="protein sequence ID" value="KAI9511190.1"/>
    <property type="molecule type" value="Genomic_DNA"/>
</dbReference>
<evidence type="ECO:0000313" key="2">
    <source>
        <dbReference type="Proteomes" id="UP001207468"/>
    </source>
</evidence>
<gene>
    <name evidence="1" type="ORF">F5148DRAFT_1173337</name>
</gene>
<protein>
    <submittedName>
        <fullName evidence="1">Saccharopine dehydrogenase-domain-containing protein</fullName>
    </submittedName>
</protein>
<organism evidence="1 2">
    <name type="scientific">Russula earlei</name>
    <dbReference type="NCBI Taxonomy" id="71964"/>
    <lineage>
        <taxon>Eukaryota</taxon>
        <taxon>Fungi</taxon>
        <taxon>Dikarya</taxon>
        <taxon>Basidiomycota</taxon>
        <taxon>Agaricomycotina</taxon>
        <taxon>Agaricomycetes</taxon>
        <taxon>Russulales</taxon>
        <taxon>Russulaceae</taxon>
        <taxon>Russula</taxon>
    </lineage>
</organism>
<evidence type="ECO:0000313" key="1">
    <source>
        <dbReference type="EMBL" id="KAI9511190.1"/>
    </source>
</evidence>
<proteinExistence type="predicted"/>
<accession>A0ACC0UHH0</accession>
<name>A0ACC0UHH0_9AGAM</name>
<keyword evidence="2" id="KW-1185">Reference proteome</keyword>
<comment type="caution">
    <text evidence="1">The sequence shown here is derived from an EMBL/GenBank/DDBJ whole genome shotgun (WGS) entry which is preliminary data.</text>
</comment>